<proteinExistence type="predicted"/>
<dbReference type="InterPro" id="IPR052981">
    <property type="entry name" value="Ingression_C2_domain"/>
</dbReference>
<dbReference type="PROSITE" id="PS50004">
    <property type="entry name" value="C2"/>
    <property type="match status" value="1"/>
</dbReference>
<dbReference type="PANTHER" id="PTHR47052">
    <property type="entry name" value="CONSERVED SERINE PROLINE-RICH PROTEIN (AFU_ORTHOLOGUE AFUA_2G01790)"/>
    <property type="match status" value="1"/>
</dbReference>
<dbReference type="InterPro" id="IPR000008">
    <property type="entry name" value="C2_dom"/>
</dbReference>
<dbReference type="SUPFAM" id="SSF49562">
    <property type="entry name" value="C2 domain (Calcium/lipid-binding domain, CaLB)"/>
    <property type="match status" value="1"/>
</dbReference>
<evidence type="ECO:0000256" key="1">
    <source>
        <dbReference type="SAM" id="Coils"/>
    </source>
</evidence>
<dbReference type="Gene3D" id="2.80.10.50">
    <property type="match status" value="1"/>
</dbReference>
<accession>A0A7S0H6J4</accession>
<dbReference type="EMBL" id="HBEM01026067">
    <property type="protein sequence ID" value="CAD8458771.1"/>
    <property type="molecule type" value="Transcribed_RNA"/>
</dbReference>
<dbReference type="InterPro" id="IPR035892">
    <property type="entry name" value="C2_domain_sf"/>
</dbReference>
<evidence type="ECO:0000259" key="2">
    <source>
        <dbReference type="PROSITE" id="PS50004"/>
    </source>
</evidence>
<dbReference type="AlphaFoldDB" id="A0A7S0H6J4"/>
<name>A0A7S0H6J4_9EUKA</name>
<protein>
    <recommendedName>
        <fullName evidence="2">C2 domain-containing protein</fullName>
    </recommendedName>
</protein>
<dbReference type="PANTHER" id="PTHR47052:SF3">
    <property type="entry name" value="INGRESSION PROTEIN 1"/>
    <property type="match status" value="1"/>
</dbReference>
<feature type="domain" description="C2" evidence="2">
    <location>
        <begin position="1"/>
        <end position="107"/>
    </location>
</feature>
<dbReference type="SMART" id="SM00239">
    <property type="entry name" value="C2"/>
    <property type="match status" value="1"/>
</dbReference>
<dbReference type="CDD" id="cd00257">
    <property type="entry name" value="beta-trefoil_FSCN-like"/>
    <property type="match status" value="1"/>
</dbReference>
<dbReference type="Pfam" id="PF00168">
    <property type="entry name" value="C2"/>
    <property type="match status" value="1"/>
</dbReference>
<feature type="coiled-coil region" evidence="1">
    <location>
        <begin position="229"/>
        <end position="273"/>
    </location>
</feature>
<evidence type="ECO:0000313" key="3">
    <source>
        <dbReference type="EMBL" id="CAD8458771.1"/>
    </source>
</evidence>
<gene>
    <name evidence="3" type="ORF">LAMO00422_LOCUS17722</name>
</gene>
<reference evidence="3" key="1">
    <citation type="submission" date="2021-01" db="EMBL/GenBank/DDBJ databases">
        <authorList>
            <person name="Corre E."/>
            <person name="Pelletier E."/>
            <person name="Niang G."/>
            <person name="Scheremetjew M."/>
            <person name="Finn R."/>
            <person name="Kale V."/>
            <person name="Holt S."/>
            <person name="Cochrane G."/>
            <person name="Meng A."/>
            <person name="Brown T."/>
            <person name="Cohen L."/>
        </authorList>
    </citation>
    <scope>NUCLEOTIDE SEQUENCE</scope>
    <source>
        <strain evidence="3">CCMP2058</strain>
    </source>
</reference>
<keyword evidence="1" id="KW-0175">Coiled coil</keyword>
<dbReference type="SUPFAM" id="SSF50405">
    <property type="entry name" value="Actin-crosslinking proteins"/>
    <property type="match status" value="1"/>
</dbReference>
<sequence length="464" mass="52307">MFAPLTGKLSITLKRAKDLRKTQMLGKQDPYVEVKFAGQKKKTKTHTDGDRFPVWDSTIEFKCQSVKDFTIKFSVWNKNLATLDDSIGVLQIPVLVLLSNPSVWLPLYRHEDHRTECGKILIETKFEGSGGVPEQQHSNFGLISARYGLENVNVNVLPFVQSLVKDLKLVIPPNVDLSDIFKTDPLSGRTDKSLFITYLTGDGKTSCGVHVAETGREREIVVQLVDFAARQQEQEAAMKAAEMQRLEDQAAEVKALQEQAQAEAKKEAELRKSSEASLEAVKQMAMAQEARLKAEIQHLHNMLCEEAKTVKALKDRNQLLMSQIQSLKAENKLAKVIPPKGQVCYLDSVEHKRTMQNNSSNKPEAPNDNHDAWEAHEIFPSNDGGYIIKSLKTGNHLSCNPGNHELRYENQNQGLWESWDIERKSGVYYFVSRSCGRTLQCTPQGQVRCENNNRGPWEAWTISS</sequence>
<dbReference type="InterPro" id="IPR008999">
    <property type="entry name" value="Actin-crosslinking"/>
</dbReference>
<dbReference type="CDD" id="cd00030">
    <property type="entry name" value="C2"/>
    <property type="match status" value="1"/>
</dbReference>
<dbReference type="Gene3D" id="2.60.40.150">
    <property type="entry name" value="C2 domain"/>
    <property type="match status" value="1"/>
</dbReference>
<organism evidence="3">
    <name type="scientific">Amorphochlora amoebiformis</name>
    <dbReference type="NCBI Taxonomy" id="1561963"/>
    <lineage>
        <taxon>Eukaryota</taxon>
        <taxon>Sar</taxon>
        <taxon>Rhizaria</taxon>
        <taxon>Cercozoa</taxon>
        <taxon>Chlorarachniophyceae</taxon>
        <taxon>Amorphochlora</taxon>
    </lineage>
</organism>